<reference evidence="1 2" key="1">
    <citation type="submission" date="2015-08" db="EMBL/GenBank/DDBJ databases">
        <title>Next Generation Sequencing and Analysis of the Genome of Puccinia sorghi L Schw, the Causal Agent of Maize Common Rust.</title>
        <authorList>
            <person name="Rochi L."/>
            <person name="Burguener G."/>
            <person name="Darino M."/>
            <person name="Turjanski A."/>
            <person name="Kreff E."/>
            <person name="Dieguez M.J."/>
            <person name="Sacco F."/>
        </authorList>
    </citation>
    <scope>NUCLEOTIDE SEQUENCE [LARGE SCALE GENOMIC DNA]</scope>
    <source>
        <strain evidence="1 2">RO10H11247</strain>
    </source>
</reference>
<dbReference type="EMBL" id="LAVV01002154">
    <property type="protein sequence ID" value="KNZ63039.1"/>
    <property type="molecule type" value="Genomic_DNA"/>
</dbReference>
<proteinExistence type="predicted"/>
<organism evidence="1 2">
    <name type="scientific">Puccinia sorghi</name>
    <dbReference type="NCBI Taxonomy" id="27349"/>
    <lineage>
        <taxon>Eukaryota</taxon>
        <taxon>Fungi</taxon>
        <taxon>Dikarya</taxon>
        <taxon>Basidiomycota</taxon>
        <taxon>Pucciniomycotina</taxon>
        <taxon>Pucciniomycetes</taxon>
        <taxon>Pucciniales</taxon>
        <taxon>Pucciniaceae</taxon>
        <taxon>Puccinia</taxon>
    </lineage>
</organism>
<accession>A0A0L6VQT0</accession>
<sequence length="263" mass="29626">MMVSQWFSFTFSNSSCHEPNTILGMKFERENNKIKLSLPNHIKHVLKELGLNKCKTSMTPLIPNLKLCEATDDDHSRFKKLNINYSFEVSSLACYSVKPGMTHCHKVKKVWHIPTSFFIFTVMPHGAMTLKIEPRNLFETVLVTYSSTEAKLNPLVDAFHEGIWLQALLAEIGTNPKTRHIDLKTKGIRQEVKNNTIQISLIKTTEMIAEALTKAASNSSISIHPKLLTMTSKQPDPPSPVTGSVGILSHFLLLRLLFSVKLL</sequence>
<evidence type="ECO:0000313" key="1">
    <source>
        <dbReference type="EMBL" id="KNZ63039.1"/>
    </source>
</evidence>
<protein>
    <submittedName>
        <fullName evidence="1">Uncharacterized protein</fullName>
    </submittedName>
</protein>
<dbReference type="OrthoDB" id="3344688at2759"/>
<name>A0A0L6VQT0_9BASI</name>
<evidence type="ECO:0000313" key="2">
    <source>
        <dbReference type="Proteomes" id="UP000037035"/>
    </source>
</evidence>
<keyword evidence="2" id="KW-1185">Reference proteome</keyword>
<comment type="caution">
    <text evidence="1">The sequence shown here is derived from an EMBL/GenBank/DDBJ whole genome shotgun (WGS) entry which is preliminary data.</text>
</comment>
<gene>
    <name evidence="1" type="ORF">VP01_1193g2</name>
</gene>
<dbReference type="VEuPathDB" id="FungiDB:VP01_1193g2"/>
<dbReference type="AlphaFoldDB" id="A0A0L6VQT0"/>
<dbReference type="Proteomes" id="UP000037035">
    <property type="component" value="Unassembled WGS sequence"/>
</dbReference>